<organism evidence="3 4">
    <name type="scientific">Edaphochlamys debaryana</name>
    <dbReference type="NCBI Taxonomy" id="47281"/>
    <lineage>
        <taxon>Eukaryota</taxon>
        <taxon>Viridiplantae</taxon>
        <taxon>Chlorophyta</taxon>
        <taxon>core chlorophytes</taxon>
        <taxon>Chlorophyceae</taxon>
        <taxon>CS clade</taxon>
        <taxon>Chlamydomonadales</taxon>
        <taxon>Chlamydomonadales incertae sedis</taxon>
        <taxon>Edaphochlamys</taxon>
    </lineage>
</organism>
<accession>A0A835YEG6</accession>
<keyword evidence="2" id="KW-0812">Transmembrane</keyword>
<feature type="transmembrane region" description="Helical" evidence="2">
    <location>
        <begin position="174"/>
        <end position="194"/>
    </location>
</feature>
<gene>
    <name evidence="3" type="ORF">HYH03_001179</name>
</gene>
<dbReference type="OrthoDB" id="535523at2759"/>
<keyword evidence="4" id="KW-1185">Reference proteome</keyword>
<reference evidence="3" key="1">
    <citation type="journal article" date="2020" name="bioRxiv">
        <title>Comparative genomics of Chlamydomonas.</title>
        <authorList>
            <person name="Craig R.J."/>
            <person name="Hasan A.R."/>
            <person name="Ness R.W."/>
            <person name="Keightley P.D."/>
        </authorList>
    </citation>
    <scope>NUCLEOTIDE SEQUENCE</scope>
    <source>
        <strain evidence="3">CCAP 11/70</strain>
    </source>
</reference>
<keyword evidence="2" id="KW-0472">Membrane</keyword>
<protein>
    <submittedName>
        <fullName evidence="3">Uncharacterized protein</fullName>
    </submittedName>
</protein>
<keyword evidence="2" id="KW-1133">Transmembrane helix</keyword>
<dbReference type="EMBL" id="JAEHOE010000002">
    <property type="protein sequence ID" value="KAG2501392.1"/>
    <property type="molecule type" value="Genomic_DNA"/>
</dbReference>
<dbReference type="AlphaFoldDB" id="A0A835YEG6"/>
<comment type="caution">
    <text evidence="3">The sequence shown here is derived from an EMBL/GenBank/DDBJ whole genome shotgun (WGS) entry which is preliminary data.</text>
</comment>
<dbReference type="Proteomes" id="UP000612055">
    <property type="component" value="Unassembled WGS sequence"/>
</dbReference>
<evidence type="ECO:0000313" key="4">
    <source>
        <dbReference type="Proteomes" id="UP000612055"/>
    </source>
</evidence>
<evidence type="ECO:0000256" key="2">
    <source>
        <dbReference type="SAM" id="Phobius"/>
    </source>
</evidence>
<proteinExistence type="predicted"/>
<feature type="transmembrane region" description="Helical" evidence="2">
    <location>
        <begin position="243"/>
        <end position="263"/>
    </location>
</feature>
<feature type="region of interest" description="Disordered" evidence="1">
    <location>
        <begin position="1"/>
        <end position="38"/>
    </location>
</feature>
<name>A0A835YEG6_9CHLO</name>
<feature type="transmembrane region" description="Helical" evidence="2">
    <location>
        <begin position="148"/>
        <end position="168"/>
    </location>
</feature>
<evidence type="ECO:0000313" key="3">
    <source>
        <dbReference type="EMBL" id="KAG2501392.1"/>
    </source>
</evidence>
<feature type="transmembrane region" description="Helical" evidence="2">
    <location>
        <begin position="206"/>
        <end position="223"/>
    </location>
</feature>
<sequence>MTNPAAEPDAKDGNTAAELDIGPYAELDPQAKLPPKSYWNGPQPEGSFFLGNKIAQRTRLTPLRVPELGATGPQNPFQRLMSPFPQEEYYAVEMEMNYGKEWPRLVWDQGGLALRPGFMQPFVDPGMPAYWMHRGIARFQLTAADQTLQAVVAAAYVAVIAAVAAALYSVQPLLLAAVTLSPPLLLAAVTLSWARNSLSLAKWGGLLALAAVDRVWIYFVLVAGKALDRVLAEHMPEIRKFCWANLALYGIYILLSPSDWVLLPGITRG</sequence>
<evidence type="ECO:0000256" key="1">
    <source>
        <dbReference type="SAM" id="MobiDB-lite"/>
    </source>
</evidence>